<dbReference type="Proteomes" id="UP000076727">
    <property type="component" value="Unassembled WGS sequence"/>
</dbReference>
<evidence type="ECO:0000313" key="3">
    <source>
        <dbReference type="Proteomes" id="UP000076727"/>
    </source>
</evidence>
<feature type="compositionally biased region" description="Basic residues" evidence="1">
    <location>
        <begin position="125"/>
        <end position="135"/>
    </location>
</feature>
<feature type="compositionally biased region" description="Low complexity" evidence="1">
    <location>
        <begin position="27"/>
        <end position="47"/>
    </location>
</feature>
<name>A0A165QJ33_9APHY</name>
<keyword evidence="3" id="KW-1185">Reference proteome</keyword>
<evidence type="ECO:0000256" key="1">
    <source>
        <dbReference type="SAM" id="MobiDB-lite"/>
    </source>
</evidence>
<proteinExistence type="predicted"/>
<gene>
    <name evidence="2" type="ORF">DAEQUDRAFT_765378</name>
</gene>
<feature type="compositionally biased region" description="Basic and acidic residues" evidence="1">
    <location>
        <begin position="78"/>
        <end position="87"/>
    </location>
</feature>
<reference evidence="2 3" key="1">
    <citation type="journal article" date="2016" name="Mol. Biol. Evol.">
        <title>Comparative Genomics of Early-Diverging Mushroom-Forming Fungi Provides Insights into the Origins of Lignocellulose Decay Capabilities.</title>
        <authorList>
            <person name="Nagy L.G."/>
            <person name="Riley R."/>
            <person name="Tritt A."/>
            <person name="Adam C."/>
            <person name="Daum C."/>
            <person name="Floudas D."/>
            <person name="Sun H."/>
            <person name="Yadav J.S."/>
            <person name="Pangilinan J."/>
            <person name="Larsson K.H."/>
            <person name="Matsuura K."/>
            <person name="Barry K."/>
            <person name="Labutti K."/>
            <person name="Kuo R."/>
            <person name="Ohm R.A."/>
            <person name="Bhattacharya S.S."/>
            <person name="Shirouzu T."/>
            <person name="Yoshinaga Y."/>
            <person name="Martin F.M."/>
            <person name="Grigoriev I.V."/>
            <person name="Hibbett D.S."/>
        </authorList>
    </citation>
    <scope>NUCLEOTIDE SEQUENCE [LARGE SCALE GENOMIC DNA]</scope>
    <source>
        <strain evidence="2 3">L-15889</strain>
    </source>
</reference>
<protein>
    <submittedName>
        <fullName evidence="2">Uncharacterized protein</fullName>
    </submittedName>
</protein>
<organism evidence="2 3">
    <name type="scientific">Daedalea quercina L-15889</name>
    <dbReference type="NCBI Taxonomy" id="1314783"/>
    <lineage>
        <taxon>Eukaryota</taxon>
        <taxon>Fungi</taxon>
        <taxon>Dikarya</taxon>
        <taxon>Basidiomycota</taxon>
        <taxon>Agaricomycotina</taxon>
        <taxon>Agaricomycetes</taxon>
        <taxon>Polyporales</taxon>
        <taxon>Fomitopsis</taxon>
    </lineage>
</organism>
<dbReference type="AlphaFoldDB" id="A0A165QJ33"/>
<feature type="region of interest" description="Disordered" evidence="1">
    <location>
        <begin position="1"/>
        <end position="47"/>
    </location>
</feature>
<evidence type="ECO:0000313" key="2">
    <source>
        <dbReference type="EMBL" id="KZT69536.1"/>
    </source>
</evidence>
<feature type="region of interest" description="Disordered" evidence="1">
    <location>
        <begin position="72"/>
        <end position="135"/>
    </location>
</feature>
<dbReference type="EMBL" id="KV429057">
    <property type="protein sequence ID" value="KZT69536.1"/>
    <property type="molecule type" value="Genomic_DNA"/>
</dbReference>
<dbReference type="OrthoDB" id="2676370at2759"/>
<feature type="compositionally biased region" description="Low complexity" evidence="1">
    <location>
        <begin position="1"/>
        <end position="16"/>
    </location>
</feature>
<sequence>MHPSSTCSSAASSPSSFHLYLSGPVLSMPSTHLPGSSSSPSTPPASIAALPSLAHSLSSFPTMTSVTKDMVHYGMSRHQREASEAKLNEALLRSQQRQPVTPPQSPGRVTRRPDEDDEPPLMMTPRKRKVKTASS</sequence>
<accession>A0A165QJ33</accession>